<evidence type="ECO:0000313" key="2">
    <source>
        <dbReference type="EMBL" id="MDN7798249.1"/>
    </source>
</evidence>
<organism evidence="2 3">
    <name type="scientific">Burkholderia vietnamiensis</name>
    <dbReference type="NCBI Taxonomy" id="60552"/>
    <lineage>
        <taxon>Bacteria</taxon>
        <taxon>Pseudomonadati</taxon>
        <taxon>Pseudomonadota</taxon>
        <taxon>Betaproteobacteria</taxon>
        <taxon>Burkholderiales</taxon>
        <taxon>Burkholderiaceae</taxon>
        <taxon>Burkholderia</taxon>
        <taxon>Burkholderia cepacia complex</taxon>
    </lineage>
</organism>
<dbReference type="PANTHER" id="PTHR33840:SF1">
    <property type="entry name" value="TLE1 PHOSPHOLIPASE DOMAIN-CONTAINING PROTEIN"/>
    <property type="match status" value="1"/>
</dbReference>
<dbReference type="PANTHER" id="PTHR33840">
    <property type="match status" value="1"/>
</dbReference>
<dbReference type="EMBL" id="JAUJRV010000028">
    <property type="protein sequence ID" value="MDN7798249.1"/>
    <property type="molecule type" value="Genomic_DNA"/>
</dbReference>
<comment type="caution">
    <text evidence="2">The sequence shown here is derived from an EMBL/GenBank/DDBJ whole genome shotgun (WGS) entry which is preliminary data.</text>
</comment>
<protein>
    <submittedName>
        <fullName evidence="2">DUF2235 domain-containing protein</fullName>
    </submittedName>
</protein>
<accession>A0AAW7T9I3</accession>
<evidence type="ECO:0000313" key="3">
    <source>
        <dbReference type="Proteomes" id="UP001171620"/>
    </source>
</evidence>
<sequence length="624" mass="67889">MRIEQQKKESGIYSLYYEGMGRRLSSETVGVAGVLAAKTVEKAKEVLADKFKDGISDARKEAVNEAKSDAIASLKSGSKDGIRSAFLNGFEKFKDGVKPSSIAGAMGKALKDPMLFVASGISVVSDSVPQIRDSEIAAGYLGTGFDARIEKASKDFKEIIEQARNSDLRPIKTIRVSMFGYDRGAVIARKFANELIEKICKKDGEKIKYGISEVQFDFMGLFDSVSSAYGDSFFATVGTTALTWAAGAVTSETGGWGAALVQGGSKVISMLVGLAKRSLGEFDTPGEFRKVVHHVAATELRFYKPLDSSRNSKETGNLTEVVYPGSQSDVGGGFAEGDDGKSAELAKVSARNMLDQAWACGVPIYRVDELKEKGLRIAAREFDFKKTIQVNGKTLTVNDLFGACAALLPTGRGTLEHHLLAHQKLFISWARSVHERTGTYSNGSNLFINMIDADVYNEIFVGTPTPGYDVRASYYSEAEKGAVRPDLTGVKHSVDDIRDPTIRELATAWVKPVPLSPEVTAFFDHFVHNTITRANNVSLGDGVFLQLRTIEDKSRKYQTIDKVKDAASKAAKKILPNPDQIREEKLKKLQDAATWTQGSQRYPDPLGLGSPISDISPLNNLAKE</sequence>
<dbReference type="RefSeq" id="WP_301788799.1">
    <property type="nucleotide sequence ID" value="NZ_JAUJRV010000028.1"/>
</dbReference>
<dbReference type="Proteomes" id="UP001171620">
    <property type="component" value="Unassembled WGS sequence"/>
</dbReference>
<gene>
    <name evidence="2" type="ORF">QZM33_25230</name>
</gene>
<reference evidence="2" key="1">
    <citation type="submission" date="2023-07" db="EMBL/GenBank/DDBJ databases">
        <title>A collection of bacterial strains from the Burkholderia cepacia Research Laboratory and Repository.</title>
        <authorList>
            <person name="Lipuma J."/>
            <person name="Spilker T."/>
            <person name="Caverly L."/>
        </authorList>
    </citation>
    <scope>NUCLEOTIDE SEQUENCE</scope>
    <source>
        <strain evidence="2">AU44268</strain>
    </source>
</reference>
<feature type="region of interest" description="Disordered" evidence="1">
    <location>
        <begin position="592"/>
        <end position="624"/>
    </location>
</feature>
<dbReference type="AlphaFoldDB" id="A0AAW7T9I3"/>
<proteinExistence type="predicted"/>
<name>A0AAW7T9I3_BURVI</name>
<evidence type="ECO:0000256" key="1">
    <source>
        <dbReference type="SAM" id="MobiDB-lite"/>
    </source>
</evidence>